<name>A0AAV9HXT6_9PEZI</name>
<keyword evidence="5 9" id="KW-0274">FAD</keyword>
<dbReference type="Gene3D" id="2.40.30.10">
    <property type="entry name" value="Translation factors"/>
    <property type="match status" value="1"/>
</dbReference>
<feature type="binding site" evidence="9">
    <location>
        <position position="138"/>
    </location>
    <ligand>
        <name>FAD</name>
        <dbReference type="ChEBI" id="CHEBI:57692"/>
    </ligand>
</feature>
<accession>A0AAV9HXT6</accession>
<keyword evidence="8" id="KW-0472">Membrane</keyword>
<dbReference type="InterPro" id="IPR001433">
    <property type="entry name" value="OxRdtase_FAD/NAD-bd"/>
</dbReference>
<comment type="caution">
    <text evidence="11">The sequence shown here is derived from an EMBL/GenBank/DDBJ whole genome shotgun (WGS) entry which is preliminary data.</text>
</comment>
<dbReference type="GO" id="GO:0004128">
    <property type="term" value="F:cytochrome-b5 reductase activity, acting on NAD(P)H"/>
    <property type="evidence" value="ECO:0007669"/>
    <property type="project" value="TreeGrafter"/>
</dbReference>
<dbReference type="PANTHER" id="PTHR19370:SF101">
    <property type="entry name" value="NADH-CYTOCHROME B5 REDUCTASE"/>
    <property type="match status" value="1"/>
</dbReference>
<dbReference type="Pfam" id="PF00175">
    <property type="entry name" value="NAD_binding_1"/>
    <property type="match status" value="1"/>
</dbReference>
<dbReference type="InterPro" id="IPR008333">
    <property type="entry name" value="Cbr1-like_FAD-bd_dom"/>
</dbReference>
<evidence type="ECO:0000259" key="10">
    <source>
        <dbReference type="PROSITE" id="PS51384"/>
    </source>
</evidence>
<feature type="binding site" evidence="9">
    <location>
        <position position="137"/>
    </location>
    <ligand>
        <name>FAD</name>
        <dbReference type="ChEBI" id="CHEBI:57692"/>
    </ligand>
</feature>
<dbReference type="InterPro" id="IPR017938">
    <property type="entry name" value="Riboflavin_synthase-like_b-brl"/>
</dbReference>
<dbReference type="CDD" id="cd06183">
    <property type="entry name" value="cyt_b5_reduct_like"/>
    <property type="match status" value="1"/>
</dbReference>
<evidence type="ECO:0000313" key="12">
    <source>
        <dbReference type="Proteomes" id="UP001321749"/>
    </source>
</evidence>
<dbReference type="FunFam" id="3.40.50.80:FF:000009">
    <property type="entry name" value="NADH-cytochrome b5 reductase"/>
    <property type="match status" value="1"/>
</dbReference>
<proteinExistence type="inferred from homology"/>
<evidence type="ECO:0000256" key="4">
    <source>
        <dbReference type="ARBA" id="ARBA00022630"/>
    </source>
</evidence>
<dbReference type="SUPFAM" id="SSF63380">
    <property type="entry name" value="Riboflavin synthase domain-like"/>
    <property type="match status" value="1"/>
</dbReference>
<feature type="binding site" evidence="9">
    <location>
        <position position="136"/>
    </location>
    <ligand>
        <name>FAD</name>
        <dbReference type="ChEBI" id="CHEBI:57692"/>
    </ligand>
</feature>
<evidence type="ECO:0000313" key="11">
    <source>
        <dbReference type="EMBL" id="KAK4463956.1"/>
    </source>
</evidence>
<feature type="binding site" evidence="9">
    <location>
        <position position="163"/>
    </location>
    <ligand>
        <name>FAD</name>
        <dbReference type="ChEBI" id="CHEBI:57692"/>
    </ligand>
</feature>
<evidence type="ECO:0000256" key="5">
    <source>
        <dbReference type="ARBA" id="ARBA00022827"/>
    </source>
</evidence>
<dbReference type="PANTHER" id="PTHR19370">
    <property type="entry name" value="NADH-CYTOCHROME B5 REDUCTASE"/>
    <property type="match status" value="1"/>
</dbReference>
<comment type="cofactor">
    <cofactor evidence="1 9">
        <name>FAD</name>
        <dbReference type="ChEBI" id="CHEBI:57692"/>
    </cofactor>
</comment>
<dbReference type="EMBL" id="MU864953">
    <property type="protein sequence ID" value="KAK4463956.1"/>
    <property type="molecule type" value="Genomic_DNA"/>
</dbReference>
<dbReference type="SUPFAM" id="SSF52343">
    <property type="entry name" value="Ferredoxin reductase-like, C-terminal NADP-linked domain"/>
    <property type="match status" value="1"/>
</dbReference>
<dbReference type="PRINTS" id="PR00406">
    <property type="entry name" value="CYTB5RDTASE"/>
</dbReference>
<comment type="similarity">
    <text evidence="3">Belongs to the flavoprotein pyridine nucleotide cytochrome reductase family.</text>
</comment>
<organism evidence="11 12">
    <name type="scientific">Cladorrhinum samala</name>
    <dbReference type="NCBI Taxonomy" id="585594"/>
    <lineage>
        <taxon>Eukaryota</taxon>
        <taxon>Fungi</taxon>
        <taxon>Dikarya</taxon>
        <taxon>Ascomycota</taxon>
        <taxon>Pezizomycotina</taxon>
        <taxon>Sordariomycetes</taxon>
        <taxon>Sordariomycetidae</taxon>
        <taxon>Sordariales</taxon>
        <taxon>Podosporaceae</taxon>
        <taxon>Cladorrhinum</taxon>
    </lineage>
</organism>
<protein>
    <recommendedName>
        <fullName evidence="10">FAD-binding FR-type domain-containing protein</fullName>
    </recommendedName>
</protein>
<dbReference type="AlphaFoldDB" id="A0AAV9HXT6"/>
<evidence type="ECO:0000256" key="1">
    <source>
        <dbReference type="ARBA" id="ARBA00001974"/>
    </source>
</evidence>
<dbReference type="InterPro" id="IPR001834">
    <property type="entry name" value="CBR-like"/>
</dbReference>
<dbReference type="Gene3D" id="3.40.50.80">
    <property type="entry name" value="Nucleotide-binding domain of ferredoxin-NADP reductase (FNR) module"/>
    <property type="match status" value="1"/>
</dbReference>
<dbReference type="GO" id="GO:0006696">
    <property type="term" value="P:ergosterol biosynthetic process"/>
    <property type="evidence" value="ECO:0007669"/>
    <property type="project" value="TreeGrafter"/>
</dbReference>
<evidence type="ECO:0000256" key="6">
    <source>
        <dbReference type="ARBA" id="ARBA00023002"/>
    </source>
</evidence>
<keyword evidence="12" id="KW-1185">Reference proteome</keyword>
<evidence type="ECO:0000256" key="2">
    <source>
        <dbReference type="ARBA" id="ARBA00004370"/>
    </source>
</evidence>
<sequence length="332" mass="35891">MPRPTASLLRPFTEPSRFRSLPCRQFTPRRAQAMTSQVAVAAAVAGIGALAYLKFTSATAPPDAHSEGKSPVARGANFTTPFGFRTLKLHSTEQLNHNTKRLRFELPDPTQPSGLTLTSALLSLSFPNGGWIPVPRPYTPTNKLGKSGFVDLTVKLYPGGKASTHLHSLKAGDTCKFAPLPKQFAWTPNQHEHVALIAGGAGITPMYQLLHGILDNPSDHTRITLVWGVNTDDDLFFHNEFTALEKKFPGRFKAEYVVSQPTGGSSYRKGYVNKAILEELGLRASETHNQDIKVLVCGPPAMEKALKGGKGPFGGSGILSELGYAKSQIVGF</sequence>
<reference evidence="11" key="2">
    <citation type="submission" date="2023-06" db="EMBL/GenBank/DDBJ databases">
        <authorList>
            <consortium name="Lawrence Berkeley National Laboratory"/>
            <person name="Mondo S.J."/>
            <person name="Hensen N."/>
            <person name="Bonometti L."/>
            <person name="Westerberg I."/>
            <person name="Brannstrom I.O."/>
            <person name="Guillou S."/>
            <person name="Cros-Aarteil S."/>
            <person name="Calhoun S."/>
            <person name="Haridas S."/>
            <person name="Kuo A."/>
            <person name="Pangilinan J."/>
            <person name="Riley R."/>
            <person name="Labutti K."/>
            <person name="Andreopoulos B."/>
            <person name="Lipzen A."/>
            <person name="Chen C."/>
            <person name="Yanf M."/>
            <person name="Daum C."/>
            <person name="Ng V."/>
            <person name="Clum A."/>
            <person name="Steindorff A."/>
            <person name="Ohm R."/>
            <person name="Martin F."/>
            <person name="Silar P."/>
            <person name="Natvig D."/>
            <person name="Lalanne C."/>
            <person name="Gautier V."/>
            <person name="Ament-Velasquez S.L."/>
            <person name="Kruys A."/>
            <person name="Hutchinson M.I."/>
            <person name="Powell A.J."/>
            <person name="Barry K."/>
            <person name="Miller A.N."/>
            <person name="Grigoriev I.V."/>
            <person name="Debuchy R."/>
            <person name="Gladieux P."/>
            <person name="Thoren M.H."/>
            <person name="Johannesson H."/>
        </authorList>
    </citation>
    <scope>NUCLEOTIDE SEQUENCE</scope>
    <source>
        <strain evidence="11">PSN324</strain>
    </source>
</reference>
<keyword evidence="6" id="KW-0560">Oxidoreductase</keyword>
<keyword evidence="7" id="KW-0520">NAD</keyword>
<evidence type="ECO:0000256" key="9">
    <source>
        <dbReference type="PIRSR" id="PIRSR601834-1"/>
    </source>
</evidence>
<keyword evidence="4 9" id="KW-0285">Flavoprotein</keyword>
<evidence type="ECO:0000256" key="3">
    <source>
        <dbReference type="ARBA" id="ARBA00006105"/>
    </source>
</evidence>
<feature type="domain" description="FAD-binding FR-type" evidence="10">
    <location>
        <begin position="82"/>
        <end position="195"/>
    </location>
</feature>
<dbReference type="PROSITE" id="PS51384">
    <property type="entry name" value="FAD_FR"/>
    <property type="match status" value="1"/>
</dbReference>
<evidence type="ECO:0000256" key="7">
    <source>
        <dbReference type="ARBA" id="ARBA00023027"/>
    </source>
</evidence>
<dbReference type="InterPro" id="IPR039261">
    <property type="entry name" value="FNR_nucleotide-bd"/>
</dbReference>
<feature type="binding site" evidence="9">
    <location>
        <position position="161"/>
    </location>
    <ligand>
        <name>FAD</name>
        <dbReference type="ChEBI" id="CHEBI:57692"/>
    </ligand>
</feature>
<feature type="binding site" evidence="9">
    <location>
        <position position="155"/>
    </location>
    <ligand>
        <name>FAD</name>
        <dbReference type="ChEBI" id="CHEBI:57692"/>
    </ligand>
</feature>
<evidence type="ECO:0000256" key="8">
    <source>
        <dbReference type="ARBA" id="ARBA00023136"/>
    </source>
</evidence>
<dbReference type="InterPro" id="IPR017927">
    <property type="entry name" value="FAD-bd_FR_type"/>
</dbReference>
<comment type="subcellular location">
    <subcellularLocation>
        <location evidence="2">Membrane</location>
    </subcellularLocation>
</comment>
<dbReference type="GO" id="GO:0016020">
    <property type="term" value="C:membrane"/>
    <property type="evidence" value="ECO:0007669"/>
    <property type="project" value="UniProtKB-SubCell"/>
</dbReference>
<feature type="binding site" evidence="9">
    <location>
        <position position="204"/>
    </location>
    <ligand>
        <name>FAD</name>
        <dbReference type="ChEBI" id="CHEBI:57692"/>
    </ligand>
</feature>
<dbReference type="Pfam" id="PF00970">
    <property type="entry name" value="FAD_binding_6"/>
    <property type="match status" value="1"/>
</dbReference>
<reference evidence="11" key="1">
    <citation type="journal article" date="2023" name="Mol. Phylogenet. Evol.">
        <title>Genome-scale phylogeny and comparative genomics of the fungal order Sordariales.</title>
        <authorList>
            <person name="Hensen N."/>
            <person name="Bonometti L."/>
            <person name="Westerberg I."/>
            <person name="Brannstrom I.O."/>
            <person name="Guillou S."/>
            <person name="Cros-Aarteil S."/>
            <person name="Calhoun S."/>
            <person name="Haridas S."/>
            <person name="Kuo A."/>
            <person name="Mondo S."/>
            <person name="Pangilinan J."/>
            <person name="Riley R."/>
            <person name="LaButti K."/>
            <person name="Andreopoulos B."/>
            <person name="Lipzen A."/>
            <person name="Chen C."/>
            <person name="Yan M."/>
            <person name="Daum C."/>
            <person name="Ng V."/>
            <person name="Clum A."/>
            <person name="Steindorff A."/>
            <person name="Ohm R.A."/>
            <person name="Martin F."/>
            <person name="Silar P."/>
            <person name="Natvig D.O."/>
            <person name="Lalanne C."/>
            <person name="Gautier V."/>
            <person name="Ament-Velasquez S.L."/>
            <person name="Kruys A."/>
            <person name="Hutchinson M.I."/>
            <person name="Powell A.J."/>
            <person name="Barry K."/>
            <person name="Miller A.N."/>
            <person name="Grigoriev I.V."/>
            <person name="Debuchy R."/>
            <person name="Gladieux P."/>
            <person name="Hiltunen Thoren M."/>
            <person name="Johannesson H."/>
        </authorList>
    </citation>
    <scope>NUCLEOTIDE SEQUENCE</scope>
    <source>
        <strain evidence="11">PSN324</strain>
    </source>
</reference>
<dbReference type="Proteomes" id="UP001321749">
    <property type="component" value="Unassembled WGS sequence"/>
</dbReference>
<gene>
    <name evidence="11" type="ORF">QBC42DRAFT_264341</name>
</gene>